<organism evidence="2">
    <name type="scientific">Fonticula alba</name>
    <name type="common">Slime mold</name>
    <dbReference type="NCBI Taxonomy" id="691883"/>
    <lineage>
        <taxon>Eukaryota</taxon>
        <taxon>Rotosphaerida</taxon>
        <taxon>Fonticulaceae</taxon>
        <taxon>Fonticula</taxon>
    </lineage>
</organism>
<evidence type="ECO:0000313" key="3">
    <source>
        <dbReference type="Proteomes" id="UP000030693"/>
    </source>
</evidence>
<evidence type="ECO:0000313" key="2">
    <source>
        <dbReference type="EMBL" id="KCV69942.1"/>
    </source>
</evidence>
<feature type="region of interest" description="Disordered" evidence="1">
    <location>
        <begin position="270"/>
        <end position="292"/>
    </location>
</feature>
<feature type="compositionally biased region" description="Gly residues" evidence="1">
    <location>
        <begin position="805"/>
        <end position="815"/>
    </location>
</feature>
<feature type="non-terminal residue" evidence="2">
    <location>
        <position position="1237"/>
    </location>
</feature>
<feature type="region of interest" description="Disordered" evidence="1">
    <location>
        <begin position="718"/>
        <end position="762"/>
    </location>
</feature>
<gene>
    <name evidence="2" type="ORF">H696_03407</name>
</gene>
<dbReference type="EMBL" id="KB932205">
    <property type="protein sequence ID" value="KCV69942.1"/>
    <property type="molecule type" value="Genomic_DNA"/>
</dbReference>
<keyword evidence="3" id="KW-1185">Reference proteome</keyword>
<sequence>MPAIAGSGTLAAPPLADGECVASTPLVIRRWLPDSGVDAGLDATADAPAAMTATSGADAPHEGAPVSADDMAGQSAVPAADLPLPWAVSATATSGPTPQPARRDAIPTDGAITTLLGTQPEQTPRLAVLSPDERFLASVRRDTPAPGGSTADQATVAFFRTATEEAFSFRVAHPAGLPLPTAHWLSFGPRDARGLVAHSPALDSLSPRHALATLVGARRLLLFFPRSGAPGERLPATGARRFRPVPWAAFGSVDEEAARAAGLGFLPGATEPGSASPLPAGQLSDLDSSDDEAPVSYEERSALLKSLPSFGVYTDTQRRRRPQPFLLAHRPRGGLCGPVAAAPAGLFADVLDIDLHAILASRSPFTPPGGTAHFRLIGAGGSTIVLLVNACHILCLSLVEEPSSALAAEIRASSLLRNGRPGRAPRAFPGFALAPAGNLRIQPTWVDVGRRLRRRLPMLLSLSALVAGDAFHPGDALPLLTGGPALVVSAVVVGDFLYLLTDGGVLAVLSLSGDVIMAVPLAALSSSLLRVVEPISTSPAGPLPAPLNHVPLLDLSVSADGLRVVCWRVADSALVSLWVPDLLQHHPLTATLYMRLLRRRILPRELHQRLAQAYVLQGAALAQAARIAAHTEHGSPTNNPSPGGAPVSTKTLAIPGAMAHGGDRTGPGGSAPHLHRALSSSITGSGGSAGGAFGLMSSSPGMLSVSVASVELGRTAGSGFSSGSDDEDIHGADAASIGSPHSQRSHGADPGDGPAVAASRSEQGHLAKSLFSLAGQLAADDFGGLSSDDEDDFSIAGDAFSAATGPGGHAGGPGGPSAAAAAAATSGRTMTRWEFGALVHGPAAGAGEGDLADRRSALGQELLPLVAPDRTVARKVRQILGSSARSSVASAFILADLDVRLAGGLPAAGSAVVPASQGSQSWQPPAVASFGLAVYPAAFWLGRRLVASILEGGNPSGSSSSSSSSCVAPAAPSSSASAMTTASGLRHLSQLSGALSQDVAGPAALSDGVPCLRSLAAAIARLSPGGCSFTDCDMATVILAHAGHAWLFWLPARPVDVRALLADRLPAATLAPVERLPVGTALVSIQPFLRPAIGHVFVDVHGLQVRLRSAAGPGAAIAPLALGDRGPDASSAPTLAGANTAAAAQRLLHNLIVFDRARVADRVCAINQWDRRLIALRALALGLAHRQLDAVRTALADIQGDQLSDAIALCVEALRGLVAESTVTSADGDVGPGPGAG</sequence>
<proteinExistence type="predicted"/>
<protein>
    <submittedName>
        <fullName evidence="2">Uncharacterized protein</fullName>
    </submittedName>
</protein>
<dbReference type="Proteomes" id="UP000030693">
    <property type="component" value="Unassembled WGS sequence"/>
</dbReference>
<dbReference type="AlphaFoldDB" id="A0A058Z8T9"/>
<feature type="region of interest" description="Disordered" evidence="1">
    <location>
        <begin position="627"/>
        <end position="683"/>
    </location>
</feature>
<name>A0A058Z8T9_FONAL</name>
<reference evidence="2" key="1">
    <citation type="submission" date="2013-04" db="EMBL/GenBank/DDBJ databases">
        <title>The Genome Sequence of Fonticula alba ATCC 38817.</title>
        <authorList>
            <consortium name="The Broad Institute Genomics Platform"/>
            <person name="Russ C."/>
            <person name="Cuomo C."/>
            <person name="Burger G."/>
            <person name="Gray M.W."/>
            <person name="Holland P.W.H."/>
            <person name="King N."/>
            <person name="Lang F.B.F."/>
            <person name="Roger A.J."/>
            <person name="Ruiz-Trillo I."/>
            <person name="Brown M."/>
            <person name="Walker B."/>
            <person name="Young S."/>
            <person name="Zeng Q."/>
            <person name="Gargeya S."/>
            <person name="Fitzgerald M."/>
            <person name="Haas B."/>
            <person name="Abouelleil A."/>
            <person name="Allen A.W."/>
            <person name="Alvarado L."/>
            <person name="Arachchi H.M."/>
            <person name="Berlin A.M."/>
            <person name="Chapman S.B."/>
            <person name="Gainer-Dewar J."/>
            <person name="Goldberg J."/>
            <person name="Griggs A."/>
            <person name="Gujja S."/>
            <person name="Hansen M."/>
            <person name="Howarth C."/>
            <person name="Imamovic A."/>
            <person name="Ireland A."/>
            <person name="Larimer J."/>
            <person name="McCowan C."/>
            <person name="Murphy C."/>
            <person name="Pearson M."/>
            <person name="Poon T.W."/>
            <person name="Priest M."/>
            <person name="Roberts A."/>
            <person name="Saif S."/>
            <person name="Shea T."/>
            <person name="Sisk P."/>
            <person name="Sykes S."/>
            <person name="Wortman J."/>
            <person name="Nusbaum C."/>
            <person name="Birren B."/>
        </authorList>
    </citation>
    <scope>NUCLEOTIDE SEQUENCE [LARGE SCALE GENOMIC DNA]</scope>
    <source>
        <strain evidence="2">ATCC 38817</strain>
    </source>
</reference>
<evidence type="ECO:0000256" key="1">
    <source>
        <dbReference type="SAM" id="MobiDB-lite"/>
    </source>
</evidence>
<feature type="region of interest" description="Disordered" evidence="1">
    <location>
        <begin position="797"/>
        <end position="825"/>
    </location>
</feature>
<feature type="compositionally biased region" description="Low complexity" evidence="1">
    <location>
        <begin position="816"/>
        <end position="825"/>
    </location>
</feature>
<accession>A0A058Z8T9</accession>
<dbReference type="RefSeq" id="XP_009495548.1">
    <property type="nucleotide sequence ID" value="XM_009497273.1"/>
</dbReference>
<dbReference type="GeneID" id="20528132"/>